<dbReference type="Pfam" id="PF14175">
    <property type="entry name" value="YaaC"/>
    <property type="match status" value="1"/>
</dbReference>
<dbReference type="EMBL" id="CADIKF010000031">
    <property type="protein sequence ID" value="CAB3762247.1"/>
    <property type="molecule type" value="Genomic_DNA"/>
</dbReference>
<evidence type="ECO:0008006" key="3">
    <source>
        <dbReference type="Google" id="ProtNLM"/>
    </source>
</evidence>
<proteinExistence type="predicted"/>
<protein>
    <recommendedName>
        <fullName evidence="3">YaaC-like Protein</fullName>
    </recommendedName>
</protein>
<evidence type="ECO:0000313" key="1">
    <source>
        <dbReference type="EMBL" id="CAB3762247.1"/>
    </source>
</evidence>
<name>A0A6J5E8T3_9BURK</name>
<reference evidence="1 2" key="1">
    <citation type="submission" date="2020-04" db="EMBL/GenBank/DDBJ databases">
        <authorList>
            <person name="De Canck E."/>
        </authorList>
    </citation>
    <scope>NUCLEOTIDE SEQUENCE [LARGE SCALE GENOMIC DNA]</scope>
    <source>
        <strain evidence="1 2">LMG 29739</strain>
    </source>
</reference>
<dbReference type="InterPro" id="IPR026988">
    <property type="entry name" value="YaaC-like"/>
</dbReference>
<dbReference type="Proteomes" id="UP000494329">
    <property type="component" value="Unassembled WGS sequence"/>
</dbReference>
<dbReference type="AlphaFoldDB" id="A0A6J5E8T3"/>
<keyword evidence="2" id="KW-1185">Reference proteome</keyword>
<gene>
    <name evidence="1" type="ORF">LMG29739_03824</name>
</gene>
<accession>A0A6J5E8T3</accession>
<organism evidence="1 2">
    <name type="scientific">Paraburkholderia solisilvae</name>
    <dbReference type="NCBI Taxonomy" id="624376"/>
    <lineage>
        <taxon>Bacteria</taxon>
        <taxon>Pseudomonadati</taxon>
        <taxon>Pseudomonadota</taxon>
        <taxon>Betaproteobacteria</taxon>
        <taxon>Burkholderiales</taxon>
        <taxon>Burkholderiaceae</taxon>
        <taxon>Paraburkholderia</taxon>
    </lineage>
</organism>
<evidence type="ECO:0000313" key="2">
    <source>
        <dbReference type="Proteomes" id="UP000494329"/>
    </source>
</evidence>
<sequence length="343" mass="38793">MERIAIGNKALTLAKAVKKPQFSMKTVLTLDPFDYVDLWLRREHKDEALHYWRQARNFHRAAGGLPIESAPLVLYYCFMNAAKALLAAKGIAFVPYHGVGAHLMRGPNSRIMLSNEGIAIKQHGIVPALISYFGETEPSPRHSLEDILYNLVCVHRTYCLSYANKRERFIPLKTAAFLRDPASGEVRLQAEFVDNIDWTYYRRRLPVEVVALPGSTSAIQSVASITWATANSPTIAELDALCQLNASLRRVFHYINGAHTLWYLKTAGSYEINRMPITLTLSAMHRLSEICRYKPSQLQSYLDGQKNWLLSEFVAMTPAQFLDEIASEMTGHQIMIPNVRLPN</sequence>
<dbReference type="RefSeq" id="WP_175112580.1">
    <property type="nucleotide sequence ID" value="NZ_CADIKF010000031.1"/>
</dbReference>